<proteinExistence type="predicted"/>
<accession>A0AAV7PLC7</accession>
<dbReference type="Proteomes" id="UP001066276">
    <property type="component" value="Chromosome 7"/>
</dbReference>
<keyword evidence="3" id="KW-1185">Reference proteome</keyword>
<dbReference type="EMBL" id="JANPWB010000011">
    <property type="protein sequence ID" value="KAJ1129068.1"/>
    <property type="molecule type" value="Genomic_DNA"/>
</dbReference>
<feature type="region of interest" description="Disordered" evidence="1">
    <location>
        <begin position="57"/>
        <end position="121"/>
    </location>
</feature>
<organism evidence="2 3">
    <name type="scientific">Pleurodeles waltl</name>
    <name type="common">Iberian ribbed newt</name>
    <dbReference type="NCBI Taxonomy" id="8319"/>
    <lineage>
        <taxon>Eukaryota</taxon>
        <taxon>Metazoa</taxon>
        <taxon>Chordata</taxon>
        <taxon>Craniata</taxon>
        <taxon>Vertebrata</taxon>
        <taxon>Euteleostomi</taxon>
        <taxon>Amphibia</taxon>
        <taxon>Batrachia</taxon>
        <taxon>Caudata</taxon>
        <taxon>Salamandroidea</taxon>
        <taxon>Salamandridae</taxon>
        <taxon>Pleurodelinae</taxon>
        <taxon>Pleurodeles</taxon>
    </lineage>
</organism>
<gene>
    <name evidence="2" type="ORF">NDU88_007439</name>
</gene>
<comment type="caution">
    <text evidence="2">The sequence shown here is derived from an EMBL/GenBank/DDBJ whole genome shotgun (WGS) entry which is preliminary data.</text>
</comment>
<sequence length="121" mass="12644">MANASPTWCLSSSGDLRYVALDEPSISLMQGALKLCSDLTSRSLHCTSLPWPVRQVAQGQDAADESALRVVPAQDHHGGANGGRKEERGKRKLHSGPQRLSPRAAGAQTGSSLGTSAGPRA</sequence>
<feature type="compositionally biased region" description="Basic and acidic residues" evidence="1">
    <location>
        <begin position="74"/>
        <end position="89"/>
    </location>
</feature>
<name>A0AAV7PLC7_PLEWA</name>
<protein>
    <submittedName>
        <fullName evidence="2">Uncharacterized protein</fullName>
    </submittedName>
</protein>
<dbReference type="AlphaFoldDB" id="A0AAV7PLC7"/>
<evidence type="ECO:0000256" key="1">
    <source>
        <dbReference type="SAM" id="MobiDB-lite"/>
    </source>
</evidence>
<evidence type="ECO:0000313" key="2">
    <source>
        <dbReference type="EMBL" id="KAJ1129068.1"/>
    </source>
</evidence>
<reference evidence="2" key="1">
    <citation type="journal article" date="2022" name="bioRxiv">
        <title>Sequencing and chromosome-scale assembly of the giantPleurodeles waltlgenome.</title>
        <authorList>
            <person name="Brown T."/>
            <person name="Elewa A."/>
            <person name="Iarovenko S."/>
            <person name="Subramanian E."/>
            <person name="Araus A.J."/>
            <person name="Petzold A."/>
            <person name="Susuki M."/>
            <person name="Suzuki K.-i.T."/>
            <person name="Hayashi T."/>
            <person name="Toyoda A."/>
            <person name="Oliveira C."/>
            <person name="Osipova E."/>
            <person name="Leigh N.D."/>
            <person name="Simon A."/>
            <person name="Yun M.H."/>
        </authorList>
    </citation>
    <scope>NUCLEOTIDE SEQUENCE</scope>
    <source>
        <strain evidence="2">20211129_DDA</strain>
        <tissue evidence="2">Liver</tissue>
    </source>
</reference>
<evidence type="ECO:0000313" key="3">
    <source>
        <dbReference type="Proteomes" id="UP001066276"/>
    </source>
</evidence>